<feature type="transmembrane region" description="Helical" evidence="5">
    <location>
        <begin position="261"/>
        <end position="282"/>
    </location>
</feature>
<dbReference type="GO" id="GO:0008137">
    <property type="term" value="F:NADH dehydrogenase (ubiquinone) activity"/>
    <property type="evidence" value="ECO:0007669"/>
    <property type="project" value="InterPro"/>
</dbReference>
<dbReference type="HAMAP" id="MF_00445">
    <property type="entry name" value="NDH1_NuoN_1"/>
    <property type="match status" value="1"/>
</dbReference>
<feature type="transmembrane region" description="Helical" evidence="5">
    <location>
        <begin position="33"/>
        <end position="54"/>
    </location>
</feature>
<keyword evidence="3 5" id="KW-1133">Transmembrane helix</keyword>
<evidence type="ECO:0000259" key="7">
    <source>
        <dbReference type="Pfam" id="PF00361"/>
    </source>
</evidence>
<evidence type="ECO:0000313" key="8">
    <source>
        <dbReference type="EMBL" id="PSR27302.1"/>
    </source>
</evidence>
<keyword evidence="5" id="KW-0874">Quinone</keyword>
<dbReference type="GO" id="GO:0005886">
    <property type="term" value="C:plasma membrane"/>
    <property type="evidence" value="ECO:0007669"/>
    <property type="project" value="UniProtKB-SubCell"/>
</dbReference>
<proteinExistence type="inferred from homology"/>
<comment type="similarity">
    <text evidence="5">Belongs to the complex I subunit 2 family.</text>
</comment>
<feature type="transmembrane region" description="Helical" evidence="5">
    <location>
        <begin position="358"/>
        <end position="380"/>
    </location>
</feature>
<gene>
    <name evidence="5" type="primary">nuoN</name>
    <name evidence="8" type="ORF">C7B43_11950</name>
</gene>
<dbReference type="InterPro" id="IPR001750">
    <property type="entry name" value="ND/Mrp_TM"/>
</dbReference>
<feature type="transmembrane region" description="Helical" evidence="5">
    <location>
        <begin position="6"/>
        <end position="26"/>
    </location>
</feature>
<comment type="caution">
    <text evidence="8">The sequence shown here is derived from an EMBL/GenBank/DDBJ whole genome shotgun (WGS) entry which is preliminary data.</text>
</comment>
<feature type="transmembrane region" description="Helical" evidence="5">
    <location>
        <begin position="233"/>
        <end position="255"/>
    </location>
</feature>
<comment type="subcellular location">
    <subcellularLocation>
        <location evidence="5">Cell membrane</location>
        <topology evidence="5">Multi-pass membrane protein</topology>
    </subcellularLocation>
    <subcellularLocation>
        <location evidence="1">Endomembrane system</location>
        <topology evidence="1">Multi-pass membrane protein</topology>
    </subcellularLocation>
    <subcellularLocation>
        <location evidence="6">Membrane</location>
        <topology evidence="6">Multi-pass membrane protein</topology>
    </subcellularLocation>
</comment>
<comment type="subunit">
    <text evidence="5">NDH-1 is composed of 14 different subunits. Subunits NuoA, H, J, K, L, M, N constitute the membrane sector of the complex.</text>
</comment>
<keyword evidence="5" id="KW-0813">Transport</keyword>
<evidence type="ECO:0000256" key="2">
    <source>
        <dbReference type="ARBA" id="ARBA00022692"/>
    </source>
</evidence>
<sequence>MSASTALLPEYIVVVAVLVTMIAAMIRRPGGTVASWVALIGILGALWATIDLWTMHIHPAVFFNQSLTVDNYSLFVNVLVLIAASSTLLLGWTGEREHEEFPILVLIAALGMMSLGMVGNLIALFLGIEVLSLPLYVLSASHRTVLGGEAGLKYLLLGAFSSGILLFGLALVYGATGTMNFVDFASSVNVHSPLLAAGLMLTLVGLLFKLGIVPFHMWVPDVYEGSPMPVTNFMAFGTKVGAAVILLRLLAYGFYMSPQDWGPALGYLALLTMIVGNLLALPQNDLKRLFGYSGIGHAGFLLIGVAVHSVVGAKAMLFYLLPYGLAVIGAFAILTMMGTDKETVTISDLAGMARQKPWAAALFIVFMFSFAGIPLTGGFVGKLYLLQAALFAHQPGLAIGLVLGTFLGLGAYLRPLQAMFRTRQGESNMAGWNVNWSHVVVLVVAVVGTVGLGVYPTPVVHWVSQSANFFWLH</sequence>
<dbReference type="PANTHER" id="PTHR22773">
    <property type="entry name" value="NADH DEHYDROGENASE"/>
    <property type="match status" value="1"/>
</dbReference>
<comment type="catalytic activity">
    <reaction evidence="5">
        <text>a quinone + NADH + 5 H(+)(in) = a quinol + NAD(+) + 4 H(+)(out)</text>
        <dbReference type="Rhea" id="RHEA:57888"/>
        <dbReference type="ChEBI" id="CHEBI:15378"/>
        <dbReference type="ChEBI" id="CHEBI:24646"/>
        <dbReference type="ChEBI" id="CHEBI:57540"/>
        <dbReference type="ChEBI" id="CHEBI:57945"/>
        <dbReference type="ChEBI" id="CHEBI:132124"/>
    </reaction>
</comment>
<evidence type="ECO:0000256" key="3">
    <source>
        <dbReference type="ARBA" id="ARBA00022989"/>
    </source>
</evidence>
<keyword evidence="2 5" id="KW-0812">Transmembrane</keyword>
<keyword evidence="5" id="KW-1278">Translocase</keyword>
<name>A0A2T2WYJ7_9FIRM</name>
<evidence type="ECO:0000256" key="1">
    <source>
        <dbReference type="ARBA" id="ARBA00004127"/>
    </source>
</evidence>
<dbReference type="GO" id="GO:0050136">
    <property type="term" value="F:NADH dehydrogenase (quinone) (non-electrogenic) activity"/>
    <property type="evidence" value="ECO:0007669"/>
    <property type="project" value="UniProtKB-UniRule"/>
</dbReference>
<dbReference type="GO" id="GO:0012505">
    <property type="term" value="C:endomembrane system"/>
    <property type="evidence" value="ECO:0007669"/>
    <property type="project" value="UniProtKB-SubCell"/>
</dbReference>
<feature type="transmembrane region" description="Helical" evidence="5">
    <location>
        <begin position="434"/>
        <end position="455"/>
    </location>
</feature>
<dbReference type="AlphaFoldDB" id="A0A2T2WYJ7"/>
<feature type="transmembrane region" description="Helical" evidence="5">
    <location>
        <begin position="392"/>
        <end position="413"/>
    </location>
</feature>
<feature type="transmembrane region" description="Helical" evidence="5">
    <location>
        <begin position="317"/>
        <end position="337"/>
    </location>
</feature>
<dbReference type="GO" id="GO:0048038">
    <property type="term" value="F:quinone binding"/>
    <property type="evidence" value="ECO:0007669"/>
    <property type="project" value="UniProtKB-KW"/>
</dbReference>
<dbReference type="GO" id="GO:0042773">
    <property type="term" value="P:ATP synthesis coupled electron transport"/>
    <property type="evidence" value="ECO:0007669"/>
    <property type="project" value="InterPro"/>
</dbReference>
<dbReference type="InterPro" id="IPR010096">
    <property type="entry name" value="NADH-Q_OxRdtase_suN/2"/>
</dbReference>
<keyword evidence="5" id="KW-1003">Cell membrane</keyword>
<feature type="transmembrane region" description="Helical" evidence="5">
    <location>
        <begin position="124"/>
        <end position="142"/>
    </location>
</feature>
<dbReference type="Proteomes" id="UP000242699">
    <property type="component" value="Unassembled WGS sequence"/>
</dbReference>
<evidence type="ECO:0000256" key="5">
    <source>
        <dbReference type="HAMAP-Rule" id="MF_00445"/>
    </source>
</evidence>
<evidence type="ECO:0000313" key="9">
    <source>
        <dbReference type="Proteomes" id="UP000242699"/>
    </source>
</evidence>
<dbReference type="EC" id="7.1.1.-" evidence="5"/>
<feature type="transmembrane region" description="Helical" evidence="5">
    <location>
        <begin position="194"/>
        <end position="212"/>
    </location>
</feature>
<keyword evidence="4 5" id="KW-0472">Membrane</keyword>
<feature type="domain" description="NADH:quinone oxidoreductase/Mrp antiporter transmembrane" evidence="7">
    <location>
        <begin position="120"/>
        <end position="407"/>
    </location>
</feature>
<accession>A0A2T2WYJ7</accession>
<reference evidence="8 9" key="1">
    <citation type="journal article" date="2014" name="BMC Genomics">
        <title>Comparison of environmental and isolate Sulfobacillus genomes reveals diverse carbon, sulfur, nitrogen, and hydrogen metabolisms.</title>
        <authorList>
            <person name="Justice N.B."/>
            <person name="Norman A."/>
            <person name="Brown C.T."/>
            <person name="Singh A."/>
            <person name="Thomas B.C."/>
            <person name="Banfield J.F."/>
        </authorList>
    </citation>
    <scope>NUCLEOTIDE SEQUENCE [LARGE SCALE GENOMIC DNA]</scope>
    <source>
        <strain evidence="8">AMDSBA1</strain>
    </source>
</reference>
<evidence type="ECO:0000256" key="6">
    <source>
        <dbReference type="RuleBase" id="RU000320"/>
    </source>
</evidence>
<feature type="transmembrane region" description="Helical" evidence="5">
    <location>
        <begin position="154"/>
        <end position="174"/>
    </location>
</feature>
<organism evidence="8 9">
    <name type="scientific">Sulfobacillus benefaciens</name>
    <dbReference type="NCBI Taxonomy" id="453960"/>
    <lineage>
        <taxon>Bacteria</taxon>
        <taxon>Bacillati</taxon>
        <taxon>Bacillota</taxon>
        <taxon>Clostridia</taxon>
        <taxon>Eubacteriales</taxon>
        <taxon>Clostridiales Family XVII. Incertae Sedis</taxon>
        <taxon>Sulfobacillus</taxon>
    </lineage>
</organism>
<comment type="function">
    <text evidence="5">NDH-1 shuttles electrons from NADH, via FMN and iron-sulfur (Fe-S) centers, to quinones in the respiratory chain. The immediate electron acceptor for the enzyme in this species is believed to be a menaquinone. Couples the redox reaction to proton translocation (for every two electrons transferred, four hydrogen ions are translocated across the cytoplasmic membrane), and thus conserves the redox energy in a proton gradient.</text>
</comment>
<feature type="transmembrane region" description="Helical" evidence="5">
    <location>
        <begin position="74"/>
        <end position="94"/>
    </location>
</feature>
<dbReference type="Pfam" id="PF00361">
    <property type="entry name" value="Proton_antipo_M"/>
    <property type="match status" value="1"/>
</dbReference>
<evidence type="ECO:0000256" key="4">
    <source>
        <dbReference type="ARBA" id="ARBA00023136"/>
    </source>
</evidence>
<dbReference type="EMBL" id="PXYT01000027">
    <property type="protein sequence ID" value="PSR27302.1"/>
    <property type="molecule type" value="Genomic_DNA"/>
</dbReference>
<keyword evidence="5" id="KW-0520">NAD</keyword>
<feature type="transmembrane region" description="Helical" evidence="5">
    <location>
        <begin position="289"/>
        <end position="311"/>
    </location>
</feature>
<feature type="transmembrane region" description="Helical" evidence="5">
    <location>
        <begin position="101"/>
        <end position="118"/>
    </location>
</feature>
<dbReference type="NCBIfam" id="TIGR01770">
    <property type="entry name" value="NDH_I_N"/>
    <property type="match status" value="1"/>
</dbReference>
<protein>
    <recommendedName>
        <fullName evidence="5">NADH-quinone oxidoreductase subunit N</fullName>
        <ecNumber evidence="5">7.1.1.-</ecNumber>
    </recommendedName>
    <alternativeName>
        <fullName evidence="5">NADH dehydrogenase I subunit N</fullName>
    </alternativeName>
    <alternativeName>
        <fullName evidence="5">NDH-1 subunit N</fullName>
    </alternativeName>
</protein>